<accession>A0A8S3X598</accession>
<dbReference type="EMBL" id="CAJQZP010000965">
    <property type="protein sequence ID" value="CAG5003522.1"/>
    <property type="molecule type" value="Genomic_DNA"/>
</dbReference>
<evidence type="ECO:0000313" key="1">
    <source>
        <dbReference type="EMBL" id="CAG5003522.1"/>
    </source>
</evidence>
<reference evidence="1" key="1">
    <citation type="submission" date="2021-04" db="EMBL/GenBank/DDBJ databases">
        <authorList>
            <person name="Tunstrom K."/>
        </authorList>
    </citation>
    <scope>NUCLEOTIDE SEQUENCE</scope>
</reference>
<dbReference type="Proteomes" id="UP000691718">
    <property type="component" value="Unassembled WGS sequence"/>
</dbReference>
<sequence>MCAAYAAQQGESYNPKCAMAVSLGLDIHKDRILYYSAAPGAEHFSEIFTFHPLLCAIKQLESGKVTKENIARIAAVKNHLGKTLAVLLTESKASLNAKLTKFGTASANIGRSGAENVPRKLMYNGVLMKKFMHTEKNYVREEYAEDFLSRIRNSLRRVSLRNDEWMQNFKYTLRELNVSPLPRTFWIWLNDECEFMLRAYGGLFS</sequence>
<gene>
    <name evidence="1" type="ORF">PAPOLLO_LOCUS14245</name>
</gene>
<comment type="caution">
    <text evidence="1">The sequence shown here is derived from an EMBL/GenBank/DDBJ whole genome shotgun (WGS) entry which is preliminary data.</text>
</comment>
<proteinExistence type="predicted"/>
<protein>
    <submittedName>
        <fullName evidence="1">(apollo) hypothetical protein</fullName>
    </submittedName>
</protein>
<evidence type="ECO:0000313" key="2">
    <source>
        <dbReference type="Proteomes" id="UP000691718"/>
    </source>
</evidence>
<dbReference type="OrthoDB" id="6865458at2759"/>
<organism evidence="1 2">
    <name type="scientific">Parnassius apollo</name>
    <name type="common">Apollo butterfly</name>
    <name type="synonym">Papilio apollo</name>
    <dbReference type="NCBI Taxonomy" id="110799"/>
    <lineage>
        <taxon>Eukaryota</taxon>
        <taxon>Metazoa</taxon>
        <taxon>Ecdysozoa</taxon>
        <taxon>Arthropoda</taxon>
        <taxon>Hexapoda</taxon>
        <taxon>Insecta</taxon>
        <taxon>Pterygota</taxon>
        <taxon>Neoptera</taxon>
        <taxon>Endopterygota</taxon>
        <taxon>Lepidoptera</taxon>
        <taxon>Glossata</taxon>
        <taxon>Ditrysia</taxon>
        <taxon>Papilionoidea</taxon>
        <taxon>Papilionidae</taxon>
        <taxon>Parnassiinae</taxon>
        <taxon>Parnassini</taxon>
        <taxon>Parnassius</taxon>
        <taxon>Parnassius</taxon>
    </lineage>
</organism>
<dbReference type="AlphaFoldDB" id="A0A8S3X598"/>
<keyword evidence="2" id="KW-1185">Reference proteome</keyword>
<name>A0A8S3X598_PARAO</name>